<dbReference type="PIRSF" id="PIRSF000429">
    <property type="entry name" value="Ac-CoA_Ac_transf"/>
    <property type="match status" value="1"/>
</dbReference>
<dbReference type="Pfam" id="PF00108">
    <property type="entry name" value="Thiolase_N"/>
    <property type="match status" value="1"/>
</dbReference>
<dbReference type="InterPro" id="IPR020615">
    <property type="entry name" value="Thiolase_acyl_enz_int_AS"/>
</dbReference>
<evidence type="ECO:0000256" key="4">
    <source>
        <dbReference type="PIRSR" id="PIRSR000429-1"/>
    </source>
</evidence>
<evidence type="ECO:0000313" key="9">
    <source>
        <dbReference type="Proteomes" id="UP000194798"/>
    </source>
</evidence>
<evidence type="ECO:0000256" key="1">
    <source>
        <dbReference type="ARBA" id="ARBA00010982"/>
    </source>
</evidence>
<dbReference type="EMBL" id="MSLT01000006">
    <property type="protein sequence ID" value="OUD15257.1"/>
    <property type="molecule type" value="Genomic_DNA"/>
</dbReference>
<keyword evidence="9" id="KW-1185">Reference proteome</keyword>
<comment type="caution">
    <text evidence="8">The sequence shown here is derived from an EMBL/GenBank/DDBJ whole genome shotgun (WGS) entry which is preliminary data.</text>
</comment>
<feature type="active site" description="Acyl-thioester intermediate" evidence="4">
    <location>
        <position position="92"/>
    </location>
</feature>
<feature type="domain" description="Thiolase N-terminal" evidence="6">
    <location>
        <begin position="7"/>
        <end position="264"/>
    </location>
</feature>
<feature type="active site" description="Proton acceptor" evidence="4">
    <location>
        <position position="381"/>
    </location>
</feature>
<gene>
    <name evidence="8" type="ORF">TPSD3_01625</name>
</gene>
<dbReference type="InterPro" id="IPR020610">
    <property type="entry name" value="Thiolase_AS"/>
</dbReference>
<protein>
    <submittedName>
        <fullName evidence="8">Acetyl-CoA acetyltransferase</fullName>
    </submittedName>
</protein>
<dbReference type="InterPro" id="IPR020617">
    <property type="entry name" value="Thiolase_C"/>
</dbReference>
<dbReference type="NCBIfam" id="TIGR01930">
    <property type="entry name" value="AcCoA-C-Actrans"/>
    <property type="match status" value="1"/>
</dbReference>
<accession>A0A251XAR6</accession>
<dbReference type="PROSITE" id="PS00099">
    <property type="entry name" value="THIOLASE_3"/>
    <property type="match status" value="1"/>
</dbReference>
<dbReference type="PROSITE" id="PS00098">
    <property type="entry name" value="THIOLASE_1"/>
    <property type="match status" value="1"/>
</dbReference>
<keyword evidence="3 5" id="KW-0012">Acyltransferase</keyword>
<sequence>MSMTQDVVFLSGVRTAIGDYGGSLKDQPATALAAAVVREALKRAQVDVTDVGQVVFGHVIHTDARDMYLSRVAAIEGGLPIETPAYTLNRLCGSGLQAIVCAAQAISLGDAVAAVAGGAESMSRAQYWVPGLRWGQRMNDAQVVDAMVGALTDPFDSCHMGVTAENVAARWGISREDQDALAVESHRRAANATAQGYFADQILPIELKSRKGTTLFTQDEHIRGDATVEGMAKLRPVFNKEGSVTAGNASGLNDAAAAVVLMARDAAESKGLTPMGRLVGYAHSGVEPKYMGIGPIPAIQKVLAQTGLSIADMDVIELNEAFAAQALAVARELNLPADKTNPNGSGISLGHPIGATGALITVKALYELHRTGGRYGLISMCIGGGQGIAAVIERL</sequence>
<dbReference type="Proteomes" id="UP000194798">
    <property type="component" value="Unassembled WGS sequence"/>
</dbReference>
<dbReference type="CDD" id="cd00751">
    <property type="entry name" value="thiolase"/>
    <property type="match status" value="1"/>
</dbReference>
<dbReference type="SUPFAM" id="SSF53901">
    <property type="entry name" value="Thiolase-like"/>
    <property type="match status" value="2"/>
</dbReference>
<dbReference type="Pfam" id="PF02803">
    <property type="entry name" value="Thiolase_C"/>
    <property type="match status" value="1"/>
</dbReference>
<dbReference type="AlphaFoldDB" id="A0A251XAR6"/>
<reference evidence="8 9" key="1">
    <citation type="submission" date="2016-12" db="EMBL/GenBank/DDBJ databases">
        <title>Thioflexothrix psekupsii D3 genome sequencing and assembly.</title>
        <authorList>
            <person name="Fomenkov A."/>
            <person name="Vincze T."/>
            <person name="Grabovich M."/>
            <person name="Anton B.P."/>
            <person name="Dubinina G."/>
            <person name="Orlova M."/>
            <person name="Belousova E."/>
            <person name="Roberts R.J."/>
        </authorList>
    </citation>
    <scope>NUCLEOTIDE SEQUENCE [LARGE SCALE GENOMIC DNA]</scope>
    <source>
        <strain evidence="8">D3</strain>
    </source>
</reference>
<dbReference type="PANTHER" id="PTHR18919:SF107">
    <property type="entry name" value="ACETYL-COA ACETYLTRANSFERASE, CYTOSOLIC"/>
    <property type="match status" value="1"/>
</dbReference>
<dbReference type="InterPro" id="IPR016039">
    <property type="entry name" value="Thiolase-like"/>
</dbReference>
<feature type="domain" description="Thiolase C-terminal" evidence="7">
    <location>
        <begin position="273"/>
        <end position="394"/>
    </location>
</feature>
<evidence type="ECO:0000313" key="8">
    <source>
        <dbReference type="EMBL" id="OUD15257.1"/>
    </source>
</evidence>
<comment type="similarity">
    <text evidence="1 5">Belongs to the thiolase-like superfamily. Thiolase family.</text>
</comment>
<dbReference type="NCBIfam" id="NF006552">
    <property type="entry name" value="PRK09051.1"/>
    <property type="match status" value="1"/>
</dbReference>
<dbReference type="GO" id="GO:0003988">
    <property type="term" value="F:acetyl-CoA C-acyltransferase activity"/>
    <property type="evidence" value="ECO:0007669"/>
    <property type="project" value="UniProtKB-ARBA"/>
</dbReference>
<dbReference type="OrthoDB" id="9764638at2"/>
<dbReference type="InterPro" id="IPR002155">
    <property type="entry name" value="Thiolase"/>
</dbReference>
<dbReference type="GO" id="GO:0044281">
    <property type="term" value="P:small molecule metabolic process"/>
    <property type="evidence" value="ECO:0007669"/>
    <property type="project" value="UniProtKB-ARBA"/>
</dbReference>
<dbReference type="InterPro" id="IPR020616">
    <property type="entry name" value="Thiolase_N"/>
</dbReference>
<dbReference type="PANTHER" id="PTHR18919">
    <property type="entry name" value="ACETYL-COA C-ACYLTRANSFERASE"/>
    <property type="match status" value="1"/>
</dbReference>
<keyword evidence="2 5" id="KW-0808">Transferase</keyword>
<evidence type="ECO:0000256" key="3">
    <source>
        <dbReference type="ARBA" id="ARBA00023315"/>
    </source>
</evidence>
<dbReference type="FunFam" id="3.40.47.10:FF:000010">
    <property type="entry name" value="Acetyl-CoA acetyltransferase (Thiolase)"/>
    <property type="match status" value="1"/>
</dbReference>
<dbReference type="Gene3D" id="3.40.47.10">
    <property type="match status" value="2"/>
</dbReference>
<evidence type="ECO:0000256" key="2">
    <source>
        <dbReference type="ARBA" id="ARBA00022679"/>
    </source>
</evidence>
<organism evidence="8 9">
    <name type="scientific">Thioflexithrix psekupsensis</name>
    <dbReference type="NCBI Taxonomy" id="1570016"/>
    <lineage>
        <taxon>Bacteria</taxon>
        <taxon>Pseudomonadati</taxon>
        <taxon>Pseudomonadota</taxon>
        <taxon>Gammaproteobacteria</taxon>
        <taxon>Thiotrichales</taxon>
        <taxon>Thioflexithrix</taxon>
    </lineage>
</organism>
<proteinExistence type="inferred from homology"/>
<evidence type="ECO:0000256" key="5">
    <source>
        <dbReference type="RuleBase" id="RU003557"/>
    </source>
</evidence>
<feature type="active site" description="Proton acceptor" evidence="4">
    <location>
        <position position="351"/>
    </location>
</feature>
<evidence type="ECO:0000259" key="6">
    <source>
        <dbReference type="Pfam" id="PF00108"/>
    </source>
</evidence>
<evidence type="ECO:0000259" key="7">
    <source>
        <dbReference type="Pfam" id="PF02803"/>
    </source>
</evidence>
<name>A0A251XAR6_9GAMM</name>